<proteinExistence type="predicted"/>
<reference evidence="1" key="1">
    <citation type="submission" date="2018-02" db="EMBL/GenBank/DDBJ databases">
        <title>Rhizophora mucronata_Transcriptome.</title>
        <authorList>
            <person name="Meera S.P."/>
            <person name="Sreeshan A."/>
            <person name="Augustine A."/>
        </authorList>
    </citation>
    <scope>NUCLEOTIDE SEQUENCE</scope>
    <source>
        <tissue evidence="1">Leaf</tissue>
    </source>
</reference>
<dbReference type="EMBL" id="GGEC01033802">
    <property type="protein sequence ID" value="MBX14286.1"/>
    <property type="molecule type" value="Transcribed_RNA"/>
</dbReference>
<evidence type="ECO:0000313" key="1">
    <source>
        <dbReference type="EMBL" id="MBX14286.1"/>
    </source>
</evidence>
<sequence length="45" mass="4639">MESKIILRSRFFGEVNGQFGGSVMDGKREASGGGVGGVKVPAGRL</sequence>
<protein>
    <submittedName>
        <fullName evidence="1">Uncharacterized protein MANES_14G112400</fullName>
    </submittedName>
</protein>
<dbReference type="AlphaFoldDB" id="A0A2P2L8I6"/>
<organism evidence="1">
    <name type="scientific">Rhizophora mucronata</name>
    <name type="common">Asiatic mangrove</name>
    <dbReference type="NCBI Taxonomy" id="61149"/>
    <lineage>
        <taxon>Eukaryota</taxon>
        <taxon>Viridiplantae</taxon>
        <taxon>Streptophyta</taxon>
        <taxon>Embryophyta</taxon>
        <taxon>Tracheophyta</taxon>
        <taxon>Spermatophyta</taxon>
        <taxon>Magnoliopsida</taxon>
        <taxon>eudicotyledons</taxon>
        <taxon>Gunneridae</taxon>
        <taxon>Pentapetalae</taxon>
        <taxon>rosids</taxon>
        <taxon>fabids</taxon>
        <taxon>Malpighiales</taxon>
        <taxon>Rhizophoraceae</taxon>
        <taxon>Rhizophora</taxon>
    </lineage>
</organism>
<accession>A0A2P2L8I6</accession>
<name>A0A2P2L8I6_RHIMU</name>